<sequence>MPSQNQGFLLILLLKEYNCACLEAINAKERGDKKGQQEAGQTIRKLKQEISALGLSDGILASGQESPSFCASEDVSYIESKVNVEVEGCTSTDLSPEQNPVSVLVKALEEESRDVELGNFFLEDASSSEVLPPEVVNLQK</sequence>
<reference evidence="3" key="1">
    <citation type="submission" date="2019-07" db="EMBL/GenBank/DDBJ databases">
        <title>De Novo Assembly of kiwifruit Actinidia rufa.</title>
        <authorList>
            <person name="Sugita-Konishi S."/>
            <person name="Sato K."/>
            <person name="Mori E."/>
            <person name="Abe Y."/>
            <person name="Kisaki G."/>
            <person name="Hamano K."/>
            <person name="Suezawa K."/>
            <person name="Otani M."/>
            <person name="Fukuda T."/>
            <person name="Manabe T."/>
            <person name="Gomi K."/>
            <person name="Tabuchi M."/>
            <person name="Akimitsu K."/>
            <person name="Kataoka I."/>
        </authorList>
    </citation>
    <scope>NUCLEOTIDE SEQUENCE [LARGE SCALE GENOMIC DNA]</scope>
    <source>
        <strain evidence="3">cv. Fuchu</strain>
    </source>
</reference>
<evidence type="ECO:0000313" key="2">
    <source>
        <dbReference type="EMBL" id="GFS42331.1"/>
    </source>
</evidence>
<feature type="chain" id="PRO_5029640719" evidence="1">
    <location>
        <begin position="22"/>
        <end position="140"/>
    </location>
</feature>
<keyword evidence="2" id="KW-0067">ATP-binding</keyword>
<keyword evidence="3" id="KW-1185">Reference proteome</keyword>
<protein>
    <submittedName>
        <fullName evidence="2">RNA helicase family protein</fullName>
    </submittedName>
</protein>
<evidence type="ECO:0000256" key="1">
    <source>
        <dbReference type="SAM" id="SignalP"/>
    </source>
</evidence>
<dbReference type="EMBL" id="BJWL01000398">
    <property type="protein sequence ID" value="GFS42331.1"/>
    <property type="molecule type" value="Genomic_DNA"/>
</dbReference>
<comment type="caution">
    <text evidence="2">The sequence shown here is derived from an EMBL/GenBank/DDBJ whole genome shotgun (WGS) entry which is preliminary data.</text>
</comment>
<gene>
    <name evidence="2" type="ORF">Acr_00g0079230</name>
</gene>
<keyword evidence="2" id="KW-0378">Hydrolase</keyword>
<keyword evidence="1" id="KW-0732">Signal</keyword>
<dbReference type="AlphaFoldDB" id="A0A7J0DW68"/>
<keyword evidence="2" id="KW-0547">Nucleotide-binding</keyword>
<evidence type="ECO:0000313" key="3">
    <source>
        <dbReference type="Proteomes" id="UP000585474"/>
    </source>
</evidence>
<feature type="signal peptide" evidence="1">
    <location>
        <begin position="1"/>
        <end position="21"/>
    </location>
</feature>
<proteinExistence type="predicted"/>
<accession>A0A7J0DW68</accession>
<keyword evidence="2" id="KW-0347">Helicase</keyword>
<dbReference type="GO" id="GO:0004386">
    <property type="term" value="F:helicase activity"/>
    <property type="evidence" value="ECO:0007669"/>
    <property type="project" value="UniProtKB-KW"/>
</dbReference>
<dbReference type="Proteomes" id="UP000585474">
    <property type="component" value="Unassembled WGS sequence"/>
</dbReference>
<name>A0A7J0DW68_9ERIC</name>
<organism evidence="2 3">
    <name type="scientific">Actinidia rufa</name>
    <dbReference type="NCBI Taxonomy" id="165716"/>
    <lineage>
        <taxon>Eukaryota</taxon>
        <taxon>Viridiplantae</taxon>
        <taxon>Streptophyta</taxon>
        <taxon>Embryophyta</taxon>
        <taxon>Tracheophyta</taxon>
        <taxon>Spermatophyta</taxon>
        <taxon>Magnoliopsida</taxon>
        <taxon>eudicotyledons</taxon>
        <taxon>Gunneridae</taxon>
        <taxon>Pentapetalae</taxon>
        <taxon>asterids</taxon>
        <taxon>Ericales</taxon>
        <taxon>Actinidiaceae</taxon>
        <taxon>Actinidia</taxon>
    </lineage>
</organism>
<dbReference type="OrthoDB" id="5600252at2759"/>